<evidence type="ECO:0000313" key="2">
    <source>
        <dbReference type="Proteomes" id="UP001595191"/>
    </source>
</evidence>
<protein>
    <submittedName>
        <fullName evidence="1">Uncharacterized protein</fullName>
    </submittedName>
</protein>
<keyword evidence="2" id="KW-1185">Reference proteome</keyword>
<sequence>MLNTTLVKVNGSNLKKTGDNIFCGVHDVAISVLGHTEAFQK</sequence>
<organism evidence="1 2">
    <name type="scientific">Meishania litoralis</name>
    <dbReference type="NCBI Taxonomy" id="3434685"/>
    <lineage>
        <taxon>Bacteria</taxon>
        <taxon>Pseudomonadati</taxon>
        <taxon>Bacteroidota</taxon>
        <taxon>Flavobacteriia</taxon>
        <taxon>Flavobacteriales</taxon>
        <taxon>Flavobacteriaceae</taxon>
        <taxon>Meishania</taxon>
    </lineage>
</organism>
<proteinExistence type="predicted"/>
<accession>A0ACC7LLH2</accession>
<comment type="caution">
    <text evidence="1">The sequence shown here is derived from an EMBL/GenBank/DDBJ whole genome shotgun (WGS) entry which is preliminary data.</text>
</comment>
<name>A0ACC7LLH2_9FLAO</name>
<dbReference type="EMBL" id="JBHFPV010000002">
    <property type="protein sequence ID" value="MFH6603884.1"/>
    <property type="molecule type" value="Genomic_DNA"/>
</dbReference>
<dbReference type="Proteomes" id="UP001595191">
    <property type="component" value="Unassembled WGS sequence"/>
</dbReference>
<reference evidence="1" key="1">
    <citation type="submission" date="2024-09" db="EMBL/GenBank/DDBJ databases">
        <authorList>
            <person name="Liu J."/>
        </authorList>
    </citation>
    <scope>NUCLEOTIDE SEQUENCE</scope>
    <source>
        <strain evidence="1">NBU2967</strain>
    </source>
</reference>
<evidence type="ECO:0000313" key="1">
    <source>
        <dbReference type="EMBL" id="MFH6603884.1"/>
    </source>
</evidence>
<gene>
    <name evidence="1" type="ORF">ACEZ3G_10385</name>
</gene>